<keyword evidence="1" id="KW-1133">Transmembrane helix</keyword>
<comment type="caution">
    <text evidence="2">The sequence shown here is derived from an EMBL/GenBank/DDBJ whole genome shotgun (WGS) entry which is preliminary data.</text>
</comment>
<evidence type="ECO:0000256" key="1">
    <source>
        <dbReference type="SAM" id="Phobius"/>
    </source>
</evidence>
<reference evidence="2" key="1">
    <citation type="journal article" date="2020" name="bioRxiv">
        <title>Hybrid origin of Populus tomentosa Carr. identified through genome sequencing and phylogenomic analysis.</title>
        <authorList>
            <person name="An X."/>
            <person name="Gao K."/>
            <person name="Chen Z."/>
            <person name="Li J."/>
            <person name="Yang X."/>
            <person name="Yang X."/>
            <person name="Zhou J."/>
            <person name="Guo T."/>
            <person name="Zhao T."/>
            <person name="Huang S."/>
            <person name="Miao D."/>
            <person name="Khan W.U."/>
            <person name="Rao P."/>
            <person name="Ye M."/>
            <person name="Lei B."/>
            <person name="Liao W."/>
            <person name="Wang J."/>
            <person name="Ji L."/>
            <person name="Li Y."/>
            <person name="Guo B."/>
            <person name="Mustafa N.S."/>
            <person name="Li S."/>
            <person name="Yun Q."/>
            <person name="Keller S.R."/>
            <person name="Mao J."/>
            <person name="Zhang R."/>
            <person name="Strauss S.H."/>
        </authorList>
    </citation>
    <scope>NUCLEOTIDE SEQUENCE</scope>
    <source>
        <strain evidence="2">GM15</strain>
        <tissue evidence="2">Leaf</tissue>
    </source>
</reference>
<dbReference type="Proteomes" id="UP000886885">
    <property type="component" value="Chromosome 18D"/>
</dbReference>
<protein>
    <submittedName>
        <fullName evidence="2">Uncharacterized protein</fullName>
    </submittedName>
</protein>
<feature type="transmembrane region" description="Helical" evidence="1">
    <location>
        <begin position="92"/>
        <end position="112"/>
    </location>
</feature>
<organism evidence="2 3">
    <name type="scientific">Populus tomentosa</name>
    <name type="common">Chinese white poplar</name>
    <dbReference type="NCBI Taxonomy" id="118781"/>
    <lineage>
        <taxon>Eukaryota</taxon>
        <taxon>Viridiplantae</taxon>
        <taxon>Streptophyta</taxon>
        <taxon>Embryophyta</taxon>
        <taxon>Tracheophyta</taxon>
        <taxon>Spermatophyta</taxon>
        <taxon>Magnoliopsida</taxon>
        <taxon>eudicotyledons</taxon>
        <taxon>Gunneridae</taxon>
        <taxon>Pentapetalae</taxon>
        <taxon>rosids</taxon>
        <taxon>fabids</taxon>
        <taxon>Malpighiales</taxon>
        <taxon>Salicaceae</taxon>
        <taxon>Saliceae</taxon>
        <taxon>Populus</taxon>
    </lineage>
</organism>
<gene>
    <name evidence="2" type="ORF">POTOM_057459</name>
</gene>
<evidence type="ECO:0000313" key="2">
    <source>
        <dbReference type="EMBL" id="KAG6739844.1"/>
    </source>
</evidence>
<feature type="transmembrane region" description="Helical" evidence="1">
    <location>
        <begin position="24"/>
        <end position="40"/>
    </location>
</feature>
<keyword evidence="1" id="KW-0472">Membrane</keyword>
<evidence type="ECO:0000313" key="3">
    <source>
        <dbReference type="Proteomes" id="UP000886885"/>
    </source>
</evidence>
<feature type="transmembrane region" description="Helical" evidence="1">
    <location>
        <begin position="46"/>
        <end position="63"/>
    </location>
</feature>
<name>A0A8X7XX09_POPTO</name>
<dbReference type="AlphaFoldDB" id="A0A8X7XX09"/>
<accession>A0A8X7XX09</accession>
<keyword evidence="1" id="KW-0812">Transmembrane</keyword>
<dbReference type="EMBL" id="JAAWWB010000036">
    <property type="protein sequence ID" value="KAG6739844.1"/>
    <property type="molecule type" value="Genomic_DNA"/>
</dbReference>
<sequence>MGQIDTVEKLEITHVSAIQKKSDVEIGLILVGVTVMINVLMHAQKLYVQTQILLVTSIVVALIHDRRQMCSCIPSFLSTNVKESKSYHLRTVTMAAIDIAILFVAFTSHFTLTMSTTMVATAPAIPKPKRLVTKLIHRDSIFSPCYNANGTIADHAR</sequence>
<keyword evidence="3" id="KW-1185">Reference proteome</keyword>
<proteinExistence type="predicted"/>